<dbReference type="InParanoid" id="A0A1E7FV23"/>
<dbReference type="KEGG" id="fcy:FRACYDRAFT_267110"/>
<feature type="compositionally biased region" description="Low complexity" evidence="1">
    <location>
        <begin position="110"/>
        <end position="126"/>
    </location>
</feature>
<dbReference type="AlphaFoldDB" id="A0A1E7FV23"/>
<evidence type="ECO:0000313" key="2">
    <source>
        <dbReference type="EMBL" id="OEU21992.1"/>
    </source>
</evidence>
<feature type="region of interest" description="Disordered" evidence="1">
    <location>
        <begin position="328"/>
        <end position="352"/>
    </location>
</feature>
<dbReference type="Proteomes" id="UP000095751">
    <property type="component" value="Unassembled WGS sequence"/>
</dbReference>
<protein>
    <submittedName>
        <fullName evidence="2">Maf1-domain-containing protein</fullName>
    </submittedName>
</protein>
<proteinExistence type="predicted"/>
<dbReference type="GO" id="GO:0016480">
    <property type="term" value="P:negative regulation of transcription by RNA polymerase III"/>
    <property type="evidence" value="ECO:0007669"/>
    <property type="project" value="InterPro"/>
</dbReference>
<dbReference type="Gene3D" id="3.40.1000.50">
    <property type="entry name" value="Repressor of RNA polymerase III transcription Maf1"/>
    <property type="match status" value="1"/>
</dbReference>
<dbReference type="InterPro" id="IPR038564">
    <property type="entry name" value="Maf1_sf"/>
</dbReference>
<evidence type="ECO:0000256" key="1">
    <source>
        <dbReference type="SAM" id="MobiDB-lite"/>
    </source>
</evidence>
<organism evidence="2 3">
    <name type="scientific">Fragilariopsis cylindrus CCMP1102</name>
    <dbReference type="NCBI Taxonomy" id="635003"/>
    <lineage>
        <taxon>Eukaryota</taxon>
        <taxon>Sar</taxon>
        <taxon>Stramenopiles</taxon>
        <taxon>Ochrophyta</taxon>
        <taxon>Bacillariophyta</taxon>
        <taxon>Bacillariophyceae</taxon>
        <taxon>Bacillariophycidae</taxon>
        <taxon>Bacillariales</taxon>
        <taxon>Bacillariaceae</taxon>
        <taxon>Fragilariopsis</taxon>
    </lineage>
</organism>
<dbReference type="PANTHER" id="PTHR22504:SF0">
    <property type="entry name" value="REPRESSOR OF RNA POLYMERASE III TRANSCRIPTION MAF1 HOMOLOG"/>
    <property type="match status" value="1"/>
</dbReference>
<gene>
    <name evidence="2" type="ORF">FRACYDRAFT_267110</name>
</gene>
<keyword evidence="3" id="KW-1185">Reference proteome</keyword>
<feature type="compositionally biased region" description="Low complexity" evidence="1">
    <location>
        <begin position="134"/>
        <end position="146"/>
    </location>
</feature>
<dbReference type="GO" id="GO:0000994">
    <property type="term" value="F:RNA polymerase III core binding"/>
    <property type="evidence" value="ECO:0007669"/>
    <property type="project" value="TreeGrafter"/>
</dbReference>
<name>A0A1E7FV23_9STRA</name>
<sequence>MKYLENEKLNEISSELSNAVLKDSHRIIQGRIEAYTMKRAGTDKKYAHALGQKYIAEIEDMQEELAATVERKKKSNMYMNNNNKNKNKRRRSNSCESKFISTIQSISAKAGTSSTSSPTAVSATTLNKKKSKKNTSTTSTTATTARSRAKSFDQSCTLDNYSPKTTLGDFSELSTRKLMTDLILTLNASFPDYDFSNVKPNQFKKLSMEHVRKSIYEKLSEFASQRQNESSPNFLVDLWYAVNDVIDLRESVVYSFEYEFDNEDSLWNFNYLFVNKNKAVRRIVLFTCSERIDSNTMNNDDKMVGCGEDGQLVIHQEAGDECDSEVRYYNSSHSTPENGQPDDVDWDPSDNVAGGMSLKLSI</sequence>
<dbReference type="OrthoDB" id="277029at2759"/>
<dbReference type="PANTHER" id="PTHR22504">
    <property type="entry name" value="REPRESSOR OF RNA POLYMERASE III TRANSCRIPTION MAF1"/>
    <property type="match status" value="1"/>
</dbReference>
<dbReference type="InterPro" id="IPR015257">
    <property type="entry name" value="Maf1"/>
</dbReference>
<feature type="region of interest" description="Disordered" evidence="1">
    <location>
        <begin position="75"/>
        <end position="95"/>
    </location>
</feature>
<accession>A0A1E7FV23</accession>
<dbReference type="GO" id="GO:0005634">
    <property type="term" value="C:nucleus"/>
    <property type="evidence" value="ECO:0007669"/>
    <property type="project" value="TreeGrafter"/>
</dbReference>
<reference evidence="2 3" key="1">
    <citation type="submission" date="2016-09" db="EMBL/GenBank/DDBJ databases">
        <title>Extensive genetic diversity and differential bi-allelic expression allows diatom success in the polar Southern Ocean.</title>
        <authorList>
            <consortium name="DOE Joint Genome Institute"/>
            <person name="Mock T."/>
            <person name="Otillar R.P."/>
            <person name="Strauss J."/>
            <person name="Dupont C."/>
            <person name="Frickenhaus S."/>
            <person name="Maumus F."/>
            <person name="Mcmullan M."/>
            <person name="Sanges R."/>
            <person name="Schmutz J."/>
            <person name="Toseland A."/>
            <person name="Valas R."/>
            <person name="Veluchamy A."/>
            <person name="Ward B.J."/>
            <person name="Allen A."/>
            <person name="Barry K."/>
            <person name="Falciatore A."/>
            <person name="Ferrante M."/>
            <person name="Fortunato A.E."/>
            <person name="Gloeckner G."/>
            <person name="Gruber A."/>
            <person name="Hipkin R."/>
            <person name="Janech M."/>
            <person name="Kroth P."/>
            <person name="Leese F."/>
            <person name="Lindquist E."/>
            <person name="Lyon B.R."/>
            <person name="Martin J."/>
            <person name="Mayer C."/>
            <person name="Parker M."/>
            <person name="Quesneville H."/>
            <person name="Raymond J."/>
            <person name="Uhlig C."/>
            <person name="Valentin K.U."/>
            <person name="Worden A.Z."/>
            <person name="Armbrust E.V."/>
            <person name="Bowler C."/>
            <person name="Green B."/>
            <person name="Moulton V."/>
            <person name="Van Oosterhout C."/>
            <person name="Grigoriev I."/>
        </authorList>
    </citation>
    <scope>NUCLEOTIDE SEQUENCE [LARGE SCALE GENOMIC DNA]</scope>
    <source>
        <strain evidence="2 3">CCMP1102</strain>
    </source>
</reference>
<dbReference type="EMBL" id="KV784353">
    <property type="protein sequence ID" value="OEU21992.1"/>
    <property type="molecule type" value="Genomic_DNA"/>
</dbReference>
<feature type="compositionally biased region" description="Polar residues" evidence="1">
    <location>
        <begin position="329"/>
        <end position="338"/>
    </location>
</feature>
<evidence type="ECO:0000313" key="3">
    <source>
        <dbReference type="Proteomes" id="UP000095751"/>
    </source>
</evidence>
<dbReference type="Pfam" id="PF09174">
    <property type="entry name" value="Maf1"/>
    <property type="match status" value="1"/>
</dbReference>
<feature type="region of interest" description="Disordered" evidence="1">
    <location>
        <begin position="110"/>
        <end position="146"/>
    </location>
</feature>